<accession>A0AAD2A2C0</accession>
<gene>
    <name evidence="2" type="ORF">FPE_LOCUS27461</name>
</gene>
<evidence type="ECO:0000256" key="1">
    <source>
        <dbReference type="SAM" id="Phobius"/>
    </source>
</evidence>
<dbReference type="Proteomes" id="UP000834106">
    <property type="component" value="Chromosome 17"/>
</dbReference>
<keyword evidence="3" id="KW-1185">Reference proteome</keyword>
<sequence length="212" mass="24502">MSTINVFTTSGQSIHYLMQFFVDYFPQGVALPNLLQGVHSLRGRRSTQGDLHQHQNCQLVHYPQKPVGHPMAMGPPQVSFSAHVNPYTLSYCRSPHCHLQLSCLRNLLKPIILEVFIMHLLWRKIISQQNRSACYSRRIFHSHQKVQLLYIISMVLLFFLAAIHFTTTDQKSHCIPCAIGETRSLSFLAFSFWASTRKQIDFQTFVKEKKKV</sequence>
<protein>
    <submittedName>
        <fullName evidence="2">Uncharacterized protein</fullName>
    </submittedName>
</protein>
<evidence type="ECO:0000313" key="3">
    <source>
        <dbReference type="Proteomes" id="UP000834106"/>
    </source>
</evidence>
<proteinExistence type="predicted"/>
<organism evidence="2 3">
    <name type="scientific">Fraxinus pennsylvanica</name>
    <dbReference type="NCBI Taxonomy" id="56036"/>
    <lineage>
        <taxon>Eukaryota</taxon>
        <taxon>Viridiplantae</taxon>
        <taxon>Streptophyta</taxon>
        <taxon>Embryophyta</taxon>
        <taxon>Tracheophyta</taxon>
        <taxon>Spermatophyta</taxon>
        <taxon>Magnoliopsida</taxon>
        <taxon>eudicotyledons</taxon>
        <taxon>Gunneridae</taxon>
        <taxon>Pentapetalae</taxon>
        <taxon>asterids</taxon>
        <taxon>lamiids</taxon>
        <taxon>Lamiales</taxon>
        <taxon>Oleaceae</taxon>
        <taxon>Oleeae</taxon>
        <taxon>Fraxinus</taxon>
    </lineage>
</organism>
<dbReference type="AlphaFoldDB" id="A0AAD2A2C0"/>
<keyword evidence="1" id="KW-1133">Transmembrane helix</keyword>
<evidence type="ECO:0000313" key="2">
    <source>
        <dbReference type="EMBL" id="CAI9780031.1"/>
    </source>
</evidence>
<dbReference type="EMBL" id="OU503052">
    <property type="protein sequence ID" value="CAI9780031.1"/>
    <property type="molecule type" value="Genomic_DNA"/>
</dbReference>
<keyword evidence="1" id="KW-0812">Transmembrane</keyword>
<keyword evidence="1" id="KW-0472">Membrane</keyword>
<reference evidence="2" key="1">
    <citation type="submission" date="2023-05" db="EMBL/GenBank/DDBJ databases">
        <authorList>
            <person name="Huff M."/>
        </authorList>
    </citation>
    <scope>NUCLEOTIDE SEQUENCE</scope>
</reference>
<feature type="transmembrane region" description="Helical" evidence="1">
    <location>
        <begin position="147"/>
        <end position="165"/>
    </location>
</feature>
<name>A0AAD2A2C0_9LAMI</name>